<dbReference type="SUPFAM" id="SSF52151">
    <property type="entry name" value="FabD/lysophospholipase-like"/>
    <property type="match status" value="1"/>
</dbReference>
<feature type="domain" description="Ketosynthase family 3 (KS3)" evidence="6">
    <location>
        <begin position="1"/>
        <end position="269"/>
    </location>
</feature>
<dbReference type="EMBL" id="JZKH01000245">
    <property type="protein sequence ID" value="KJS57785.1"/>
    <property type="molecule type" value="Genomic_DNA"/>
</dbReference>
<keyword evidence="2" id="KW-0597">Phosphoprotein</keyword>
<dbReference type="GO" id="GO:0004312">
    <property type="term" value="F:fatty acid synthase activity"/>
    <property type="evidence" value="ECO:0007669"/>
    <property type="project" value="TreeGrafter"/>
</dbReference>
<dbReference type="PROSITE" id="PS52004">
    <property type="entry name" value="KS3_2"/>
    <property type="match status" value="1"/>
</dbReference>
<dbReference type="RefSeq" id="WP_045705946.1">
    <property type="nucleotide sequence ID" value="NZ_JZKH01000245.1"/>
</dbReference>
<dbReference type="Pfam" id="PF16197">
    <property type="entry name" value="KAsynt_C_assoc"/>
    <property type="match status" value="1"/>
</dbReference>
<dbReference type="Proteomes" id="UP000033699">
    <property type="component" value="Unassembled WGS sequence"/>
</dbReference>
<dbReference type="PROSITE" id="PS00606">
    <property type="entry name" value="KS3_1"/>
    <property type="match status" value="1"/>
</dbReference>
<evidence type="ECO:0000313" key="7">
    <source>
        <dbReference type="EMBL" id="KJS57785.1"/>
    </source>
</evidence>
<dbReference type="AlphaFoldDB" id="A0A0F2T615"/>
<evidence type="ECO:0000256" key="3">
    <source>
        <dbReference type="ARBA" id="ARBA00022679"/>
    </source>
</evidence>
<keyword evidence="4" id="KW-0511">Multifunctional enzyme</keyword>
<evidence type="ECO:0000256" key="4">
    <source>
        <dbReference type="ARBA" id="ARBA00023268"/>
    </source>
</evidence>
<dbReference type="CDD" id="cd00833">
    <property type="entry name" value="PKS"/>
    <property type="match status" value="1"/>
</dbReference>
<evidence type="ECO:0000256" key="1">
    <source>
        <dbReference type="ARBA" id="ARBA00022450"/>
    </source>
</evidence>
<dbReference type="InterPro" id="IPR020841">
    <property type="entry name" value="PKS_Beta-ketoAc_synthase_dom"/>
</dbReference>
<dbReference type="SMART" id="SM00825">
    <property type="entry name" value="PKS_KS"/>
    <property type="match status" value="1"/>
</dbReference>
<accession>A0A0F2T615</accession>
<dbReference type="InterPro" id="IPR018201">
    <property type="entry name" value="Ketoacyl_synth_AS"/>
</dbReference>
<dbReference type="Gene3D" id="3.40.47.10">
    <property type="match status" value="1"/>
</dbReference>
<keyword evidence="3" id="KW-0808">Transferase</keyword>
<dbReference type="Pfam" id="PF00109">
    <property type="entry name" value="ketoacyl-synt"/>
    <property type="match status" value="1"/>
</dbReference>
<keyword evidence="8" id="KW-1185">Reference proteome</keyword>
<evidence type="ECO:0000256" key="2">
    <source>
        <dbReference type="ARBA" id="ARBA00022553"/>
    </source>
</evidence>
<evidence type="ECO:0000313" key="8">
    <source>
        <dbReference type="Proteomes" id="UP000033699"/>
    </source>
</evidence>
<feature type="non-terminal residue" evidence="7">
    <location>
        <position position="1"/>
    </location>
</feature>
<organism evidence="7 8">
    <name type="scientific">Streptomyces rubellomurinus (strain ATCC 31215)</name>
    <dbReference type="NCBI Taxonomy" id="359131"/>
    <lineage>
        <taxon>Bacteria</taxon>
        <taxon>Bacillati</taxon>
        <taxon>Actinomycetota</taxon>
        <taxon>Actinomycetes</taxon>
        <taxon>Kitasatosporales</taxon>
        <taxon>Streptomycetaceae</taxon>
        <taxon>Streptomyces</taxon>
    </lineage>
</organism>
<dbReference type="GO" id="GO:0004315">
    <property type="term" value="F:3-oxoacyl-[acyl-carrier-protein] synthase activity"/>
    <property type="evidence" value="ECO:0007669"/>
    <property type="project" value="InterPro"/>
</dbReference>
<reference evidence="7 8" key="1">
    <citation type="submission" date="2015-02" db="EMBL/GenBank/DDBJ databases">
        <authorList>
            <person name="Ju K.-S."/>
            <person name="Doroghazi J.R."/>
            <person name="Metcalf W."/>
        </authorList>
    </citation>
    <scope>NUCLEOTIDE SEQUENCE [LARGE SCALE GENOMIC DNA]</scope>
    <source>
        <strain evidence="7 8">ATCC 31215</strain>
    </source>
</reference>
<keyword evidence="5" id="KW-0012">Acyltransferase</keyword>
<dbReference type="InterPro" id="IPR014030">
    <property type="entry name" value="Ketoacyl_synth_N"/>
</dbReference>
<dbReference type="PANTHER" id="PTHR43775">
    <property type="entry name" value="FATTY ACID SYNTHASE"/>
    <property type="match status" value="1"/>
</dbReference>
<evidence type="ECO:0000256" key="5">
    <source>
        <dbReference type="ARBA" id="ARBA00023315"/>
    </source>
</evidence>
<dbReference type="InterPro" id="IPR001227">
    <property type="entry name" value="Ac_transferase_dom_sf"/>
</dbReference>
<sequence>ALGLEGPAVSIDTACSSSLVALHLAANALRGGECDLALAGGVTVMATPHVFVEFARQRGLAADGRCKPFAAGADGTGWGEGVGLLVVERLSDAVRHGHRVLAVVRGSAVNQDGASNGLTAPNGPSQERVIRAALASGGLSASDVDVVEAHGTGTALGDPIEAQALLATYGRERAGAGAPLWLGSVKSNIGHTQAAAGVAGVIKMVMALRHGRMPKSLHLDSPSPHVDWSVGGVELLAESVDWPDAGRPRRAGVSSFGISGTNAHVILEEGPAAVVSEAVSPGGVVVPWALSAGSGAALRAQAERLRAWLADRPDVDPVAVARTLASGRAALEHRAVVAGRTVAELTERLGAVAEGESVPASGSGAVFVFPGQGSQWAGMAVELLAASP</sequence>
<dbReference type="InterPro" id="IPR050091">
    <property type="entry name" value="PKS_NRPS_Biosynth_Enz"/>
</dbReference>
<dbReference type="InterPro" id="IPR016039">
    <property type="entry name" value="Thiolase-like"/>
</dbReference>
<dbReference type="InterPro" id="IPR016035">
    <property type="entry name" value="Acyl_Trfase/lysoPLipase"/>
</dbReference>
<dbReference type="GO" id="GO:0006633">
    <property type="term" value="P:fatty acid biosynthetic process"/>
    <property type="evidence" value="ECO:0007669"/>
    <property type="project" value="InterPro"/>
</dbReference>
<name>A0A0F2T615_STRR3</name>
<keyword evidence="1" id="KW-0596">Phosphopantetheine</keyword>
<comment type="caution">
    <text evidence="7">The sequence shown here is derived from an EMBL/GenBank/DDBJ whole genome shotgun (WGS) entry which is preliminary data.</text>
</comment>
<protein>
    <recommendedName>
        <fullName evidence="6">Ketosynthase family 3 (KS3) domain-containing protein</fullName>
    </recommendedName>
</protein>
<dbReference type="Gene3D" id="3.30.70.3290">
    <property type="match status" value="1"/>
</dbReference>
<gene>
    <name evidence="7" type="ORF">VM95_37580</name>
</gene>
<dbReference type="InterPro" id="IPR014031">
    <property type="entry name" value="Ketoacyl_synth_C"/>
</dbReference>
<dbReference type="SUPFAM" id="SSF53901">
    <property type="entry name" value="Thiolase-like"/>
    <property type="match status" value="2"/>
</dbReference>
<dbReference type="Gene3D" id="3.40.366.10">
    <property type="entry name" value="Malonyl-Coenzyme A Acyl Carrier Protein, domain 2"/>
    <property type="match status" value="1"/>
</dbReference>
<evidence type="ECO:0000259" key="6">
    <source>
        <dbReference type="PROSITE" id="PS52004"/>
    </source>
</evidence>
<feature type="non-terminal residue" evidence="7">
    <location>
        <position position="388"/>
    </location>
</feature>
<proteinExistence type="predicted"/>
<dbReference type="Pfam" id="PF02801">
    <property type="entry name" value="Ketoacyl-synt_C"/>
    <property type="match status" value="1"/>
</dbReference>
<dbReference type="PANTHER" id="PTHR43775:SF51">
    <property type="entry name" value="INACTIVE PHENOLPHTHIOCEROL SYNTHESIS POLYKETIDE SYNTHASE TYPE I PKS1-RELATED"/>
    <property type="match status" value="1"/>
</dbReference>
<dbReference type="InterPro" id="IPR032821">
    <property type="entry name" value="PKS_assoc"/>
</dbReference>